<comment type="caution">
    <text evidence="2">The sequence shown here is derived from an EMBL/GenBank/DDBJ whole genome shotgun (WGS) entry which is preliminary data.</text>
</comment>
<dbReference type="RefSeq" id="WP_124220253.1">
    <property type="nucleotide sequence ID" value="NZ_RKRF01000007.1"/>
</dbReference>
<protein>
    <recommendedName>
        <fullName evidence="4">Peptidyl-prolyl cis-trans isomerase</fullName>
    </recommendedName>
</protein>
<dbReference type="EMBL" id="RKRF01000007">
    <property type="protein sequence ID" value="RPF56126.1"/>
    <property type="molecule type" value="Genomic_DNA"/>
</dbReference>
<sequence>MYIVQIQGNVRHPITLDPTVWIFDDRKILLDEAFNNQSSDAQNHAANEDTPFNRNQYQQKMNPPINESVKKFDRKKVLENSYLMPINHFLPNAEPDKNATKAILHTDDGQQEITIDELNDSLLLFALDGKPLKDDGPVHLYFNDGRNYDAPIKSIKKIHIE</sequence>
<keyword evidence="3" id="KW-1185">Reference proteome</keyword>
<proteinExistence type="predicted"/>
<evidence type="ECO:0000313" key="2">
    <source>
        <dbReference type="EMBL" id="RPF56126.1"/>
    </source>
</evidence>
<dbReference type="Proteomes" id="UP000276443">
    <property type="component" value="Unassembled WGS sequence"/>
</dbReference>
<evidence type="ECO:0000256" key="1">
    <source>
        <dbReference type="SAM" id="MobiDB-lite"/>
    </source>
</evidence>
<dbReference type="OrthoDB" id="2404998at2"/>
<evidence type="ECO:0000313" key="3">
    <source>
        <dbReference type="Proteomes" id="UP000276443"/>
    </source>
</evidence>
<reference evidence="2 3" key="1">
    <citation type="submission" date="2018-11" db="EMBL/GenBank/DDBJ databases">
        <title>Genomic Encyclopedia of Type Strains, Phase IV (KMG-IV): sequencing the most valuable type-strain genomes for metagenomic binning, comparative biology and taxonomic classification.</title>
        <authorList>
            <person name="Goeker M."/>
        </authorList>
    </citation>
    <scope>NUCLEOTIDE SEQUENCE [LARGE SCALE GENOMIC DNA]</scope>
    <source>
        <strain evidence="2 3">DSM 18090</strain>
    </source>
</reference>
<organism evidence="2 3">
    <name type="scientific">Aquisalibacillus elongatus</name>
    <dbReference type="NCBI Taxonomy" id="485577"/>
    <lineage>
        <taxon>Bacteria</taxon>
        <taxon>Bacillati</taxon>
        <taxon>Bacillota</taxon>
        <taxon>Bacilli</taxon>
        <taxon>Bacillales</taxon>
        <taxon>Bacillaceae</taxon>
        <taxon>Aquisalibacillus</taxon>
    </lineage>
</organism>
<accession>A0A3N5BEI8</accession>
<evidence type="ECO:0008006" key="4">
    <source>
        <dbReference type="Google" id="ProtNLM"/>
    </source>
</evidence>
<feature type="region of interest" description="Disordered" evidence="1">
    <location>
        <begin position="39"/>
        <end position="60"/>
    </location>
</feature>
<name>A0A3N5BEI8_9BACI</name>
<dbReference type="AlphaFoldDB" id="A0A3N5BEI8"/>
<gene>
    <name evidence="2" type="ORF">EDC24_1015</name>
</gene>